<dbReference type="PRINTS" id="PR00364">
    <property type="entry name" value="DISEASERSIST"/>
</dbReference>
<reference evidence="9 10" key="1">
    <citation type="submission" date="2017-10" db="EMBL/GenBank/DDBJ databases">
        <title>Draft genome of actinobacteria isolated from guarana (Paullinia cupana (Mart.) Ducke.</title>
        <authorList>
            <person name="Siqueira K.A."/>
            <person name="Liotti R.G."/>
            <person name="Mendes T.A."/>
            <person name="Soares M.A."/>
        </authorList>
    </citation>
    <scope>NUCLEOTIDE SEQUENCE [LARGE SCALE GENOMIC DNA]</scope>
    <source>
        <strain evidence="9 10">199</strain>
    </source>
</reference>
<dbReference type="Pfam" id="PF13181">
    <property type="entry name" value="TPR_8"/>
    <property type="match status" value="1"/>
</dbReference>
<dbReference type="Gene3D" id="3.40.50.300">
    <property type="entry name" value="P-loop containing nucleotide triphosphate hydrolases"/>
    <property type="match status" value="1"/>
</dbReference>
<keyword evidence="6" id="KW-0802">TPR repeat</keyword>
<evidence type="ECO:0000259" key="8">
    <source>
        <dbReference type="PROSITE" id="PS51755"/>
    </source>
</evidence>
<dbReference type="SUPFAM" id="SSF52540">
    <property type="entry name" value="P-loop containing nucleoside triphosphate hydrolases"/>
    <property type="match status" value="1"/>
</dbReference>
<dbReference type="Pfam" id="PF00931">
    <property type="entry name" value="NB-ARC"/>
    <property type="match status" value="1"/>
</dbReference>
<dbReference type="Pfam" id="PF13424">
    <property type="entry name" value="TPR_12"/>
    <property type="match status" value="1"/>
</dbReference>
<dbReference type="Pfam" id="PF03704">
    <property type="entry name" value="BTAD"/>
    <property type="match status" value="1"/>
</dbReference>
<evidence type="ECO:0000313" key="10">
    <source>
        <dbReference type="Proteomes" id="UP000276379"/>
    </source>
</evidence>
<feature type="DNA-binding region" description="OmpR/PhoB-type" evidence="7">
    <location>
        <begin position="4"/>
        <end position="103"/>
    </location>
</feature>
<dbReference type="EMBL" id="PDES01000003">
    <property type="protein sequence ID" value="RRQ88101.1"/>
    <property type="molecule type" value="Genomic_DNA"/>
</dbReference>
<proteinExistence type="inferred from homology"/>
<keyword evidence="2" id="KW-0902">Two-component regulatory system</keyword>
<dbReference type="PANTHER" id="PTHR35807">
    <property type="entry name" value="TRANSCRIPTIONAL REGULATOR REDD-RELATED"/>
    <property type="match status" value="1"/>
</dbReference>
<dbReference type="GO" id="GO:0006355">
    <property type="term" value="P:regulation of DNA-templated transcription"/>
    <property type="evidence" value="ECO:0007669"/>
    <property type="project" value="InterPro"/>
</dbReference>
<dbReference type="InterPro" id="IPR011990">
    <property type="entry name" value="TPR-like_helical_dom_sf"/>
</dbReference>
<dbReference type="InterPro" id="IPR005158">
    <property type="entry name" value="BTAD"/>
</dbReference>
<dbReference type="InterPro" id="IPR002182">
    <property type="entry name" value="NB-ARC"/>
</dbReference>
<keyword evidence="3" id="KW-0805">Transcription regulation</keyword>
<evidence type="ECO:0000256" key="3">
    <source>
        <dbReference type="ARBA" id="ARBA00023015"/>
    </source>
</evidence>
<dbReference type="InterPro" id="IPR016032">
    <property type="entry name" value="Sig_transdc_resp-reg_C-effctor"/>
</dbReference>
<dbReference type="GO" id="GO:0000160">
    <property type="term" value="P:phosphorelay signal transduction system"/>
    <property type="evidence" value="ECO:0007669"/>
    <property type="project" value="UniProtKB-KW"/>
</dbReference>
<dbReference type="Gene3D" id="1.25.40.10">
    <property type="entry name" value="Tetratricopeptide repeat domain"/>
    <property type="match status" value="3"/>
</dbReference>
<dbReference type="PROSITE" id="PS51755">
    <property type="entry name" value="OMPR_PHOB"/>
    <property type="match status" value="1"/>
</dbReference>
<dbReference type="InterPro" id="IPR001867">
    <property type="entry name" value="OmpR/PhoB-type_DNA-bd"/>
</dbReference>
<name>A0A3R8QDX0_9ACTN</name>
<dbReference type="InterPro" id="IPR036388">
    <property type="entry name" value="WH-like_DNA-bd_sf"/>
</dbReference>
<sequence length="1014" mass="109819">MRGSKVAGGGGPLRFNLLGALEVWEGGTKLRLGGAIQERVLLMLLLESGKMLPVSRLVEAVWDEDPPATAPHQVRKAVADLRRRIPGGGETLVTEGPGYRVVVTETQLDLAEFDARLRTAKEALAAGNPARAVEALQATLALWRGPLLSGESTPVIERASVMLEERRLAAAEQLFDLRLGLGESAELVVDLRQLVHQNPLRETLRGQLMLALYRSGRQAAALEEYAEARRLLGEELGIDPGPELTRLHEGILRESPELAAAPKSWEAPSPLPAAPEIKAPSTLPHDLADFTGRDRELQELLGYARHEDDRATRIVAIDGMGGSGKTTLAVRAAHLLAGAYPDGQIHIDLRGYTPGEQPVATGAALASLLRTMGVPGPGQQLPEDDAGRAALWRATLRGKRVLLLVDNATEAGTILHLLPASPDCLLLVTSRARLVDLDGADWISIGLMSPEESATLIEDILGSQRVSAEPEAAAELARLCGYLPLALRIATARLRNRPRWTLAYLVERLRDETRRLDELSLGERSIAATLRLSYQALDKDSRTAFRTLALHPGGDIDVYSAAALLGMDVRIAEDTLERLLDVHLVLQPEIGLYTMHDLVRSFVRSLRGEPTAQDDGAAVERLLDYYLTATEAACEVLFPGRRRRPTGIPPSTAELPDLTHEKLAQVWFSREHPGLLSLVTLAERSGHDRHAVCLARNLVFHLNARGHLQEFAQLCRLAVTAARRLGDLDLLGVSLSNLGVACWKLGRYEEGIKVAEEGRDVAARLGDRHTQAHTESTLGLYKSLLGRFPEALAHLQWAITCERELDSPRAEAESLTALSALYEQWGKYQEAAEAARRAMRLAEQLGRKGGKLVALTDLALAQTGLGDYAEADETLALARQLCDESMDQGHVAMTLALSADIAQRLDRPNESSGFADRALALAQAGSSPLRQAKLENVIGRVLRRKQEYASALALHSSAHELASSVGHRVEEAYALAGLAGAAAALGDEAWAAEHAAQAEELFSAMGIPPNARRT</sequence>
<dbReference type="SMART" id="SM01043">
    <property type="entry name" value="BTAD"/>
    <property type="match status" value="1"/>
</dbReference>
<comment type="caution">
    <text evidence="9">The sequence shown here is derived from an EMBL/GenBank/DDBJ whole genome shotgun (WGS) entry which is preliminary data.</text>
</comment>
<keyword evidence="5" id="KW-0804">Transcription</keyword>
<evidence type="ECO:0000256" key="7">
    <source>
        <dbReference type="PROSITE-ProRule" id="PRU01091"/>
    </source>
</evidence>
<evidence type="ECO:0000256" key="5">
    <source>
        <dbReference type="ARBA" id="ARBA00023163"/>
    </source>
</evidence>
<dbReference type="Proteomes" id="UP000276379">
    <property type="component" value="Unassembled WGS sequence"/>
</dbReference>
<dbReference type="InterPro" id="IPR027417">
    <property type="entry name" value="P-loop_NTPase"/>
</dbReference>
<evidence type="ECO:0000256" key="6">
    <source>
        <dbReference type="PROSITE-ProRule" id="PRU00339"/>
    </source>
</evidence>
<keyword evidence="4 7" id="KW-0238">DNA-binding</keyword>
<dbReference type="InterPro" id="IPR019734">
    <property type="entry name" value="TPR_rpt"/>
</dbReference>
<keyword evidence="10" id="KW-1185">Reference proteome</keyword>
<dbReference type="CDD" id="cd15831">
    <property type="entry name" value="BTAD"/>
    <property type="match status" value="1"/>
</dbReference>
<evidence type="ECO:0000256" key="4">
    <source>
        <dbReference type="ARBA" id="ARBA00023125"/>
    </source>
</evidence>
<dbReference type="PANTHER" id="PTHR35807:SF1">
    <property type="entry name" value="TRANSCRIPTIONAL REGULATOR REDD"/>
    <property type="match status" value="1"/>
</dbReference>
<protein>
    <submittedName>
        <fullName evidence="9">AfsR family transcriptional regulator</fullName>
    </submittedName>
</protein>
<dbReference type="GO" id="GO:0003677">
    <property type="term" value="F:DNA binding"/>
    <property type="evidence" value="ECO:0007669"/>
    <property type="project" value="UniProtKB-UniRule"/>
</dbReference>
<organism evidence="9 10">
    <name type="scientific">Streptomyces griseofuscus</name>
    <dbReference type="NCBI Taxonomy" id="146922"/>
    <lineage>
        <taxon>Bacteria</taxon>
        <taxon>Bacillati</taxon>
        <taxon>Actinomycetota</taxon>
        <taxon>Actinomycetes</taxon>
        <taxon>Kitasatosporales</taxon>
        <taxon>Streptomycetaceae</taxon>
        <taxon>Streptomyces</taxon>
    </lineage>
</organism>
<feature type="repeat" description="TPR" evidence="6">
    <location>
        <begin position="812"/>
        <end position="845"/>
    </location>
</feature>
<comment type="similarity">
    <text evidence="1">Belongs to the AfsR/DnrI/RedD regulatory family.</text>
</comment>
<dbReference type="GO" id="GO:0043531">
    <property type="term" value="F:ADP binding"/>
    <property type="evidence" value="ECO:0007669"/>
    <property type="project" value="InterPro"/>
</dbReference>
<dbReference type="SMART" id="SM00028">
    <property type="entry name" value="TPR"/>
    <property type="match status" value="8"/>
</dbReference>
<dbReference type="AlphaFoldDB" id="A0A3R8QDX0"/>
<dbReference type="SMART" id="SM00862">
    <property type="entry name" value="Trans_reg_C"/>
    <property type="match status" value="1"/>
</dbReference>
<evidence type="ECO:0000256" key="2">
    <source>
        <dbReference type="ARBA" id="ARBA00023012"/>
    </source>
</evidence>
<evidence type="ECO:0000313" key="9">
    <source>
        <dbReference type="EMBL" id="RRQ88101.1"/>
    </source>
</evidence>
<dbReference type="Gene3D" id="1.10.10.10">
    <property type="entry name" value="Winged helix-like DNA-binding domain superfamily/Winged helix DNA-binding domain"/>
    <property type="match status" value="2"/>
</dbReference>
<evidence type="ECO:0000256" key="1">
    <source>
        <dbReference type="ARBA" id="ARBA00005820"/>
    </source>
</evidence>
<dbReference type="InterPro" id="IPR051677">
    <property type="entry name" value="AfsR-DnrI-RedD_regulator"/>
</dbReference>
<dbReference type="SUPFAM" id="SSF48452">
    <property type="entry name" value="TPR-like"/>
    <property type="match status" value="3"/>
</dbReference>
<feature type="domain" description="OmpR/PhoB-type" evidence="8">
    <location>
        <begin position="4"/>
        <end position="103"/>
    </location>
</feature>
<dbReference type="SUPFAM" id="SSF46894">
    <property type="entry name" value="C-terminal effector domain of the bipartite response regulators"/>
    <property type="match status" value="1"/>
</dbReference>
<dbReference type="PROSITE" id="PS50005">
    <property type="entry name" value="TPR"/>
    <property type="match status" value="1"/>
</dbReference>
<gene>
    <name evidence="9" type="ORF">CQW44_08880</name>
</gene>
<accession>A0A3R8QDX0</accession>